<keyword evidence="2" id="KW-1133">Transmembrane helix</keyword>
<keyword evidence="2" id="KW-0472">Membrane</keyword>
<evidence type="ECO:0000256" key="1">
    <source>
        <dbReference type="SAM" id="MobiDB-lite"/>
    </source>
</evidence>
<protein>
    <submittedName>
        <fullName evidence="3">Uncharacterized protein</fullName>
    </submittedName>
</protein>
<reference evidence="3" key="1">
    <citation type="submission" date="2021-02" db="EMBL/GenBank/DDBJ databases">
        <authorList>
            <person name="Steward A R."/>
        </authorList>
    </citation>
    <scope>NUCLEOTIDE SEQUENCE</scope>
</reference>
<dbReference type="AlphaFoldDB" id="A0A821QGT2"/>
<dbReference type="OrthoDB" id="8583677at2759"/>
<comment type="caution">
    <text evidence="3">The sequence shown here is derived from an EMBL/GenBank/DDBJ whole genome shotgun (WGS) entry which is preliminary data.</text>
</comment>
<sequence>MHPLYVVGVSGWARARWHRWRVRCARDCKRSPPPEDAQARSAITPRGSNARTMLNMKLKERLALALSAFLILFTLMLIVDLQMDYGISGHRVPLHGRVKIGDDSDKGHSAYIEFRKRFLHRSNGSNSSREFEQSAPSETSGLDAEPKTPTPPADRFEDLQRILIQQLKGKADDNMVVIPPHKDLNVLRPENPTIGEMEDLEPRYCRIAQISAIVLLVEFKQFLRYTIVQWFTSGSKVRNPETTKLFSTNMIALAAVEITIADTEF</sequence>
<dbReference type="Proteomes" id="UP000663880">
    <property type="component" value="Unassembled WGS sequence"/>
</dbReference>
<keyword evidence="4" id="KW-1185">Reference proteome</keyword>
<name>A0A821QGT2_9NEOP</name>
<feature type="region of interest" description="Disordered" evidence="1">
    <location>
        <begin position="123"/>
        <end position="155"/>
    </location>
</feature>
<evidence type="ECO:0000313" key="3">
    <source>
        <dbReference type="EMBL" id="CAF4824532.1"/>
    </source>
</evidence>
<evidence type="ECO:0000256" key="2">
    <source>
        <dbReference type="SAM" id="Phobius"/>
    </source>
</evidence>
<proteinExistence type="predicted"/>
<gene>
    <name evidence="3" type="ORF">PMACD_LOCUS4826</name>
</gene>
<dbReference type="EMBL" id="CAJOBZ010000008">
    <property type="protein sequence ID" value="CAF4824532.1"/>
    <property type="molecule type" value="Genomic_DNA"/>
</dbReference>
<keyword evidence="2" id="KW-0812">Transmembrane</keyword>
<feature type="transmembrane region" description="Helical" evidence="2">
    <location>
        <begin position="62"/>
        <end position="81"/>
    </location>
</feature>
<evidence type="ECO:0000313" key="4">
    <source>
        <dbReference type="Proteomes" id="UP000663880"/>
    </source>
</evidence>
<feature type="compositionally biased region" description="Polar residues" evidence="1">
    <location>
        <begin position="123"/>
        <end position="140"/>
    </location>
</feature>
<accession>A0A821QGT2</accession>
<organism evidence="3 4">
    <name type="scientific">Pieris macdunnoughi</name>
    <dbReference type="NCBI Taxonomy" id="345717"/>
    <lineage>
        <taxon>Eukaryota</taxon>
        <taxon>Metazoa</taxon>
        <taxon>Ecdysozoa</taxon>
        <taxon>Arthropoda</taxon>
        <taxon>Hexapoda</taxon>
        <taxon>Insecta</taxon>
        <taxon>Pterygota</taxon>
        <taxon>Neoptera</taxon>
        <taxon>Endopterygota</taxon>
        <taxon>Lepidoptera</taxon>
        <taxon>Glossata</taxon>
        <taxon>Ditrysia</taxon>
        <taxon>Papilionoidea</taxon>
        <taxon>Pieridae</taxon>
        <taxon>Pierinae</taxon>
        <taxon>Pieris</taxon>
    </lineage>
</organism>